<dbReference type="CDD" id="cd22529">
    <property type="entry name" value="KH-II_NusA_rpt2"/>
    <property type="match status" value="1"/>
</dbReference>
<dbReference type="FunFam" id="3.30.300.20:FF:000005">
    <property type="entry name" value="Transcription termination/antitermination protein NusA"/>
    <property type="match status" value="1"/>
</dbReference>
<accession>A0A2H0LPU4</accession>
<dbReference type="SMART" id="SM00316">
    <property type="entry name" value="S1"/>
    <property type="match status" value="1"/>
</dbReference>
<dbReference type="Pfam" id="PF00575">
    <property type="entry name" value="S1"/>
    <property type="match status" value="1"/>
</dbReference>
<keyword evidence="5 7" id="KW-0805">Transcription regulation</keyword>
<dbReference type="InterPro" id="IPR025249">
    <property type="entry name" value="TF_NusA_KH_1st"/>
</dbReference>
<dbReference type="InterPro" id="IPR004087">
    <property type="entry name" value="KH_dom"/>
</dbReference>
<dbReference type="CDD" id="cd02134">
    <property type="entry name" value="KH-II_NusA_rpt1"/>
    <property type="match status" value="1"/>
</dbReference>
<dbReference type="SMART" id="SM00278">
    <property type="entry name" value="HhH1"/>
    <property type="match status" value="2"/>
</dbReference>
<comment type="subunit">
    <text evidence="7">Monomer. Binds directly to the core enzyme of the DNA-dependent RNA polymerase and to nascent RNA.</text>
</comment>
<comment type="caution">
    <text evidence="9">The sequence shown here is derived from an EMBL/GenBank/DDBJ whole genome shotgun (WGS) entry which is preliminary data.</text>
</comment>
<keyword evidence="3 7" id="KW-0889">Transcription antitermination</keyword>
<dbReference type="GO" id="GO:0005829">
    <property type="term" value="C:cytosol"/>
    <property type="evidence" value="ECO:0007669"/>
    <property type="project" value="TreeGrafter"/>
</dbReference>
<dbReference type="NCBIfam" id="TIGR01953">
    <property type="entry name" value="NusA"/>
    <property type="match status" value="1"/>
</dbReference>
<dbReference type="Gene3D" id="1.10.150.20">
    <property type="entry name" value="5' to 3' exonuclease, C-terminal subdomain"/>
    <property type="match status" value="1"/>
</dbReference>
<dbReference type="InterPro" id="IPR009019">
    <property type="entry name" value="KH_sf_prok-type"/>
</dbReference>
<comment type="similarity">
    <text evidence="7">Belongs to the NusA family.</text>
</comment>
<dbReference type="Gene3D" id="2.40.50.140">
    <property type="entry name" value="Nucleic acid-binding proteins"/>
    <property type="match status" value="1"/>
</dbReference>
<dbReference type="EMBL" id="PCVY01000045">
    <property type="protein sequence ID" value="PIQ86366.1"/>
    <property type="molecule type" value="Genomic_DNA"/>
</dbReference>
<keyword evidence="6 7" id="KW-0804">Transcription</keyword>
<keyword evidence="1 7" id="KW-0806">Transcription termination</keyword>
<dbReference type="InterPro" id="IPR010213">
    <property type="entry name" value="TF_NusA"/>
</dbReference>
<evidence type="ECO:0000256" key="5">
    <source>
        <dbReference type="ARBA" id="ARBA00023015"/>
    </source>
</evidence>
<dbReference type="PANTHER" id="PTHR22648">
    <property type="entry name" value="TRANSCRIPTION TERMINATION FACTOR NUSA"/>
    <property type="match status" value="1"/>
</dbReference>
<dbReference type="InterPro" id="IPR003029">
    <property type="entry name" value="S1_domain"/>
</dbReference>
<keyword evidence="2 7" id="KW-0963">Cytoplasm</keyword>
<dbReference type="GO" id="GO:0003700">
    <property type="term" value="F:DNA-binding transcription factor activity"/>
    <property type="evidence" value="ECO:0007669"/>
    <property type="project" value="InterPro"/>
</dbReference>
<dbReference type="SUPFAM" id="SSF47794">
    <property type="entry name" value="Rad51 N-terminal domain-like"/>
    <property type="match status" value="1"/>
</dbReference>
<dbReference type="SMART" id="SM00322">
    <property type="entry name" value="KH"/>
    <property type="match status" value="2"/>
</dbReference>
<dbReference type="Proteomes" id="UP000230859">
    <property type="component" value="Unassembled WGS sequence"/>
</dbReference>
<comment type="function">
    <text evidence="7">Participates in both transcription termination and antitermination.</text>
</comment>
<reference evidence="9 10" key="1">
    <citation type="submission" date="2017-09" db="EMBL/GenBank/DDBJ databases">
        <title>Depth-based differentiation of microbial function through sediment-hosted aquifers and enrichment of novel symbionts in the deep terrestrial subsurface.</title>
        <authorList>
            <person name="Probst A.J."/>
            <person name="Ladd B."/>
            <person name="Jarett J.K."/>
            <person name="Geller-Mcgrath D.E."/>
            <person name="Sieber C.M."/>
            <person name="Emerson J.B."/>
            <person name="Anantharaman K."/>
            <person name="Thomas B.C."/>
            <person name="Malmstrom R."/>
            <person name="Stieglmeier M."/>
            <person name="Klingl A."/>
            <person name="Woyke T."/>
            <person name="Ryan C.M."/>
            <person name="Banfield J.F."/>
        </authorList>
    </citation>
    <scope>NUCLEOTIDE SEQUENCE [LARGE SCALE GENOMIC DNA]</scope>
    <source>
        <strain evidence="9">CG11_big_fil_rev_8_21_14_0_20_45_26</strain>
    </source>
</reference>
<dbReference type="Pfam" id="PF14520">
    <property type="entry name" value="HHH_5"/>
    <property type="match status" value="1"/>
</dbReference>
<evidence type="ECO:0000256" key="7">
    <source>
        <dbReference type="HAMAP-Rule" id="MF_00945"/>
    </source>
</evidence>
<dbReference type="InterPro" id="IPR036555">
    <property type="entry name" value="NusA_N_sf"/>
</dbReference>
<dbReference type="InterPro" id="IPR003583">
    <property type="entry name" value="Hlx-hairpin-Hlx_DNA-bd_motif"/>
</dbReference>
<dbReference type="GO" id="GO:0031564">
    <property type="term" value="P:transcription antitermination"/>
    <property type="evidence" value="ECO:0007669"/>
    <property type="project" value="UniProtKB-UniRule"/>
</dbReference>
<dbReference type="Pfam" id="PF13184">
    <property type="entry name" value="KH_NusA_1st"/>
    <property type="match status" value="1"/>
</dbReference>
<dbReference type="HAMAP" id="MF_00945_B">
    <property type="entry name" value="NusA_B"/>
    <property type="match status" value="1"/>
</dbReference>
<protein>
    <recommendedName>
        <fullName evidence="7">Transcription termination/antitermination protein NusA</fullName>
    </recommendedName>
</protein>
<keyword evidence="4 7" id="KW-0694">RNA-binding</keyword>
<dbReference type="CDD" id="cd04455">
    <property type="entry name" value="S1_NusA"/>
    <property type="match status" value="1"/>
</dbReference>
<gene>
    <name evidence="7 9" type="primary">nusA</name>
    <name evidence="9" type="ORF">COV74_05060</name>
</gene>
<dbReference type="Gene3D" id="3.30.1480.10">
    <property type="entry name" value="NusA, N-terminal domain"/>
    <property type="match status" value="1"/>
</dbReference>
<dbReference type="PANTHER" id="PTHR22648:SF0">
    <property type="entry name" value="TRANSCRIPTION TERMINATION_ANTITERMINATION PROTEIN NUSA"/>
    <property type="match status" value="1"/>
</dbReference>
<comment type="subcellular location">
    <subcellularLocation>
        <location evidence="7">Cytoplasm</location>
    </subcellularLocation>
</comment>
<dbReference type="GO" id="GO:0003677">
    <property type="term" value="F:DNA binding"/>
    <property type="evidence" value="ECO:0007669"/>
    <property type="project" value="InterPro"/>
</dbReference>
<evidence type="ECO:0000256" key="4">
    <source>
        <dbReference type="ARBA" id="ARBA00022884"/>
    </source>
</evidence>
<dbReference type="Pfam" id="PF08529">
    <property type="entry name" value="NusA_N"/>
    <property type="match status" value="2"/>
</dbReference>
<sequence length="403" mass="44912">MELLKKWALCPLFFVSNAKQGDRDHMNQELIGILESIEKDKGIPRETLFEALKSALQSACRKTFPDSENIEVDINLQTGAIKVLQNGKEVFHPDFGRIAAQTAKQVIIQKIREAERTTIFDDFSKKLNDIVVGHVHRVESRAIIVSLGRTEGILPAREQSPNDGYRQGDVIRAYVIEVKKTPRGPEIILSRSHDNLVKRLFEMEVPEIHEGIVEIKGIAREAGSRTKIAVFSRDEKIDSVGSCVGMRGQRVKNIVREIGGEKIDIVRWHEDLDTFIRNALSPAELAEIKMNKSRKSAEILVNDDQLSLAIGKKGQNVRLASKLTGWELDVRSLTQRIPLNQLDGIGEKTEELLRASGINSIKDILKAGKESLQKIEGIGEKTAEKIIAAAHEAILQGKGKSDT</sequence>
<dbReference type="PROSITE" id="PS50084">
    <property type="entry name" value="KH_TYPE_1"/>
    <property type="match status" value="1"/>
</dbReference>
<dbReference type="Pfam" id="PF26594">
    <property type="entry name" value="KH_NusA_2nd"/>
    <property type="match status" value="1"/>
</dbReference>
<evidence type="ECO:0000313" key="9">
    <source>
        <dbReference type="EMBL" id="PIQ86366.1"/>
    </source>
</evidence>
<dbReference type="GO" id="GO:0006281">
    <property type="term" value="P:DNA repair"/>
    <property type="evidence" value="ECO:0007669"/>
    <property type="project" value="InterPro"/>
</dbReference>
<evidence type="ECO:0000256" key="1">
    <source>
        <dbReference type="ARBA" id="ARBA00022472"/>
    </source>
</evidence>
<dbReference type="InterPro" id="IPR058582">
    <property type="entry name" value="KH_NusA_2nd"/>
</dbReference>
<dbReference type="SUPFAM" id="SSF54814">
    <property type="entry name" value="Prokaryotic type KH domain (KH-domain type II)"/>
    <property type="match status" value="2"/>
</dbReference>
<dbReference type="GO" id="GO:0000166">
    <property type="term" value="F:nucleotide binding"/>
    <property type="evidence" value="ECO:0007669"/>
    <property type="project" value="InterPro"/>
</dbReference>
<dbReference type="SUPFAM" id="SSF50249">
    <property type="entry name" value="Nucleic acid-binding proteins"/>
    <property type="match status" value="1"/>
</dbReference>
<dbReference type="InterPro" id="IPR030842">
    <property type="entry name" value="TF_NusA_bacterial"/>
</dbReference>
<proteinExistence type="inferred from homology"/>
<evidence type="ECO:0000256" key="2">
    <source>
        <dbReference type="ARBA" id="ARBA00022490"/>
    </source>
</evidence>
<name>A0A2H0LPU4_9BACT</name>
<dbReference type="SUPFAM" id="SSF69705">
    <property type="entry name" value="Transcription factor NusA, N-terminal domain"/>
    <property type="match status" value="1"/>
</dbReference>
<evidence type="ECO:0000256" key="6">
    <source>
        <dbReference type="ARBA" id="ARBA00023163"/>
    </source>
</evidence>
<feature type="domain" description="S1 motif" evidence="8">
    <location>
        <begin position="128"/>
        <end position="192"/>
    </location>
</feature>
<dbReference type="Gene3D" id="3.30.300.20">
    <property type="match status" value="2"/>
</dbReference>
<dbReference type="InterPro" id="IPR012340">
    <property type="entry name" value="NA-bd_OB-fold"/>
</dbReference>
<dbReference type="GO" id="GO:0003723">
    <property type="term" value="F:RNA binding"/>
    <property type="evidence" value="ECO:0007669"/>
    <property type="project" value="UniProtKB-UniRule"/>
</dbReference>
<organism evidence="9 10">
    <name type="scientific">Candidatus Abzuiibacterium crystallinum</name>
    <dbReference type="NCBI Taxonomy" id="1974748"/>
    <lineage>
        <taxon>Bacteria</taxon>
        <taxon>Pseudomonadati</taxon>
        <taxon>Candidatus Omnitrophota</taxon>
        <taxon>Candidatus Abzuiibacterium</taxon>
    </lineage>
</organism>
<dbReference type="FunFam" id="3.30.300.20:FF:000002">
    <property type="entry name" value="Transcription termination/antitermination protein NusA"/>
    <property type="match status" value="1"/>
</dbReference>
<dbReference type="InterPro" id="IPR015946">
    <property type="entry name" value="KH_dom-like_a/b"/>
</dbReference>
<evidence type="ECO:0000256" key="3">
    <source>
        <dbReference type="ARBA" id="ARBA00022814"/>
    </source>
</evidence>
<dbReference type="GO" id="GO:0006353">
    <property type="term" value="P:DNA-templated transcription termination"/>
    <property type="evidence" value="ECO:0007669"/>
    <property type="project" value="UniProtKB-UniRule"/>
</dbReference>
<evidence type="ECO:0000259" key="8">
    <source>
        <dbReference type="PROSITE" id="PS50126"/>
    </source>
</evidence>
<dbReference type="PROSITE" id="PS50126">
    <property type="entry name" value="S1"/>
    <property type="match status" value="1"/>
</dbReference>
<dbReference type="AlphaFoldDB" id="A0A2H0LPU4"/>
<dbReference type="InterPro" id="IPR010995">
    <property type="entry name" value="DNA_repair_Rad51/TF_NusA_a-hlx"/>
</dbReference>
<evidence type="ECO:0000313" key="10">
    <source>
        <dbReference type="Proteomes" id="UP000230859"/>
    </source>
</evidence>
<dbReference type="InterPro" id="IPR013735">
    <property type="entry name" value="TF_NusA_N"/>
</dbReference>